<dbReference type="Gene3D" id="2.60.120.560">
    <property type="entry name" value="Exo-inulinase, domain 1"/>
    <property type="match status" value="1"/>
</dbReference>
<dbReference type="InterPro" id="IPR006311">
    <property type="entry name" value="TAT_signal"/>
</dbReference>
<dbReference type="EMBL" id="PYGA01000002">
    <property type="protein sequence ID" value="PSL00283.1"/>
    <property type="molecule type" value="Genomic_DNA"/>
</dbReference>
<feature type="chain" id="PRO_5015183362" description="Concanavalin A-like lectin/glucanase superfamily protein" evidence="2">
    <location>
        <begin position="33"/>
        <end position="260"/>
    </location>
</feature>
<evidence type="ECO:0008006" key="5">
    <source>
        <dbReference type="Google" id="ProtNLM"/>
    </source>
</evidence>
<dbReference type="PROSITE" id="PS51318">
    <property type="entry name" value="TAT"/>
    <property type="match status" value="1"/>
</dbReference>
<reference evidence="3 4" key="1">
    <citation type="submission" date="2018-03" db="EMBL/GenBank/DDBJ databases">
        <title>Genomic Encyclopedia of Archaeal and Bacterial Type Strains, Phase II (KMG-II): from individual species to whole genera.</title>
        <authorList>
            <person name="Goeker M."/>
        </authorList>
    </citation>
    <scope>NUCLEOTIDE SEQUENCE [LARGE SCALE GENOMIC DNA]</scope>
    <source>
        <strain evidence="3 4">DSM 45312</strain>
    </source>
</reference>
<dbReference type="AlphaFoldDB" id="A0A2P8DSU1"/>
<dbReference type="OrthoDB" id="3618231at2"/>
<protein>
    <recommendedName>
        <fullName evidence="5">Concanavalin A-like lectin/glucanase superfamily protein</fullName>
    </recommendedName>
</protein>
<name>A0A2P8DSU1_9ACTN</name>
<evidence type="ECO:0000256" key="1">
    <source>
        <dbReference type="SAM" id="MobiDB-lite"/>
    </source>
</evidence>
<gene>
    <name evidence="3" type="ORF">CLV63_102410</name>
</gene>
<evidence type="ECO:0000256" key="2">
    <source>
        <dbReference type="SAM" id="SignalP"/>
    </source>
</evidence>
<keyword evidence="2" id="KW-0732">Signal</keyword>
<dbReference type="RefSeq" id="WP_106581614.1">
    <property type="nucleotide sequence ID" value="NZ_PYGA01000002.1"/>
</dbReference>
<sequence length="260" mass="28037">MTAYPRRPHILAPAAAAALLGLTLAAAPDARAAPERAGPAGAPAPRSETNGTVPMADAEVSERGGRATVEGATGPEHWAPVTPEKWDFPGSEVVLTEAGTDPGPPRRPYEYAVLTAGPRFGEVRIDAEVRIDEPVEVDNRDVVVLFGYRSPTEFYYAHLSQDNTIYPHNGIFKVDGADRERIDDQWDGEVGAPPAITDAEYHPVSVRHDPRSGRIAVFVDGAKRPLMTAKDRTFDSGRVGFGSFDNYGRLRALKVTGRPA</sequence>
<keyword evidence="4" id="KW-1185">Reference proteome</keyword>
<proteinExistence type="predicted"/>
<organism evidence="3 4">
    <name type="scientific">Murinocardiopsis flavida</name>
    <dbReference type="NCBI Taxonomy" id="645275"/>
    <lineage>
        <taxon>Bacteria</taxon>
        <taxon>Bacillati</taxon>
        <taxon>Actinomycetota</taxon>
        <taxon>Actinomycetes</taxon>
        <taxon>Streptosporangiales</taxon>
        <taxon>Nocardiopsidaceae</taxon>
        <taxon>Murinocardiopsis</taxon>
    </lineage>
</organism>
<evidence type="ECO:0000313" key="4">
    <source>
        <dbReference type="Proteomes" id="UP000240542"/>
    </source>
</evidence>
<feature type="region of interest" description="Disordered" evidence="1">
    <location>
        <begin position="31"/>
        <end position="85"/>
    </location>
</feature>
<comment type="caution">
    <text evidence="3">The sequence shown here is derived from an EMBL/GenBank/DDBJ whole genome shotgun (WGS) entry which is preliminary data.</text>
</comment>
<accession>A0A2P8DSU1</accession>
<dbReference type="Proteomes" id="UP000240542">
    <property type="component" value="Unassembled WGS sequence"/>
</dbReference>
<evidence type="ECO:0000313" key="3">
    <source>
        <dbReference type="EMBL" id="PSL00283.1"/>
    </source>
</evidence>
<feature type="signal peptide" evidence="2">
    <location>
        <begin position="1"/>
        <end position="32"/>
    </location>
</feature>
<feature type="compositionally biased region" description="Low complexity" evidence="1">
    <location>
        <begin position="31"/>
        <end position="46"/>
    </location>
</feature>